<dbReference type="InterPro" id="IPR006459">
    <property type="entry name" value="CASP/CASPL"/>
</dbReference>
<proteinExistence type="inferred from homology"/>
<feature type="transmembrane region" description="Helical" evidence="8">
    <location>
        <begin position="160"/>
        <end position="178"/>
    </location>
</feature>
<accession>A0A9D5HP93</accession>
<keyword evidence="6 8" id="KW-1133">Transmembrane helix</keyword>
<comment type="subcellular location">
    <subcellularLocation>
        <location evidence="1 8">Cell membrane</location>
        <topology evidence="1 8">Multi-pass membrane protein</topology>
    </subcellularLocation>
</comment>
<evidence type="ECO:0000256" key="3">
    <source>
        <dbReference type="ARBA" id="ARBA00011489"/>
    </source>
</evidence>
<feature type="transmembrane region" description="Helical" evidence="8">
    <location>
        <begin position="38"/>
        <end position="57"/>
    </location>
</feature>
<comment type="similarity">
    <text evidence="2 8">Belongs to the Casparian strip membrane proteins (CASP) family.</text>
</comment>
<sequence length="206" mass="22644">MMKMVIVEEDKTRKVVRNDAREEEVVGNLGSVMRTAETLLRVVPIGLCLAALVVMLKNSQDNDYGSVSYSNLGAFTYLVYANGICAGYSFFSAFYTALPRPPTMSRAWTIFFLDQVLTYVILAAGTVSAEIVYLAYNGDKDVTWSRECGVFNGFCKRATASVSITFGSVACYVLLSLLSSYRLFSSYDAPIPFLSSKGVEIAAFPR</sequence>
<comment type="caution">
    <text evidence="10">The sequence shown here is derived from an EMBL/GenBank/DDBJ whole genome shotgun (WGS) entry which is preliminary data.</text>
</comment>
<dbReference type="Proteomes" id="UP001085076">
    <property type="component" value="Miscellaneous, Linkage group lg01"/>
</dbReference>
<evidence type="ECO:0000256" key="5">
    <source>
        <dbReference type="ARBA" id="ARBA00022692"/>
    </source>
</evidence>
<evidence type="ECO:0000256" key="7">
    <source>
        <dbReference type="ARBA" id="ARBA00023136"/>
    </source>
</evidence>
<evidence type="ECO:0000256" key="1">
    <source>
        <dbReference type="ARBA" id="ARBA00004651"/>
    </source>
</evidence>
<keyword evidence="5 8" id="KW-0812">Transmembrane</keyword>
<reference evidence="10" key="2">
    <citation type="journal article" date="2022" name="Hortic Res">
        <title>The genome of Dioscorea zingiberensis sheds light on the biosynthesis, origin and evolution of the medicinally important diosgenin saponins.</title>
        <authorList>
            <person name="Li Y."/>
            <person name="Tan C."/>
            <person name="Li Z."/>
            <person name="Guo J."/>
            <person name="Li S."/>
            <person name="Chen X."/>
            <person name="Wang C."/>
            <person name="Dai X."/>
            <person name="Yang H."/>
            <person name="Song W."/>
            <person name="Hou L."/>
            <person name="Xu J."/>
            <person name="Tong Z."/>
            <person name="Xu A."/>
            <person name="Yuan X."/>
            <person name="Wang W."/>
            <person name="Yang Q."/>
            <person name="Chen L."/>
            <person name="Sun Z."/>
            <person name="Wang K."/>
            <person name="Pan B."/>
            <person name="Chen J."/>
            <person name="Bao Y."/>
            <person name="Liu F."/>
            <person name="Qi X."/>
            <person name="Gang D.R."/>
            <person name="Wen J."/>
            <person name="Li J."/>
        </authorList>
    </citation>
    <scope>NUCLEOTIDE SEQUENCE</scope>
    <source>
        <strain evidence="10">Dzin_1.0</strain>
    </source>
</reference>
<evidence type="ECO:0000313" key="10">
    <source>
        <dbReference type="EMBL" id="KAJ0983731.1"/>
    </source>
</evidence>
<feature type="transmembrane region" description="Helical" evidence="8">
    <location>
        <begin position="77"/>
        <end position="98"/>
    </location>
</feature>
<evidence type="ECO:0000256" key="6">
    <source>
        <dbReference type="ARBA" id="ARBA00022989"/>
    </source>
</evidence>
<dbReference type="PANTHER" id="PTHR33573">
    <property type="entry name" value="CASP-LIKE PROTEIN 4A4"/>
    <property type="match status" value="1"/>
</dbReference>
<name>A0A9D5HP93_9LILI</name>
<dbReference type="GO" id="GO:0005886">
    <property type="term" value="C:plasma membrane"/>
    <property type="evidence" value="ECO:0007669"/>
    <property type="project" value="UniProtKB-SubCell"/>
</dbReference>
<reference evidence="10" key="1">
    <citation type="submission" date="2021-03" db="EMBL/GenBank/DDBJ databases">
        <authorList>
            <person name="Li Z."/>
            <person name="Yang C."/>
        </authorList>
    </citation>
    <scope>NUCLEOTIDE SEQUENCE</scope>
    <source>
        <strain evidence="10">Dzin_1.0</strain>
        <tissue evidence="10">Leaf</tissue>
    </source>
</reference>
<evidence type="ECO:0000313" key="11">
    <source>
        <dbReference type="Proteomes" id="UP001085076"/>
    </source>
</evidence>
<dbReference type="InterPro" id="IPR006702">
    <property type="entry name" value="CASP_dom"/>
</dbReference>
<dbReference type="OrthoDB" id="749363at2759"/>
<evidence type="ECO:0000259" key="9">
    <source>
        <dbReference type="Pfam" id="PF04535"/>
    </source>
</evidence>
<feature type="domain" description="Casparian strip membrane protein" evidence="9">
    <location>
        <begin position="32"/>
        <end position="171"/>
    </location>
</feature>
<evidence type="ECO:0000256" key="8">
    <source>
        <dbReference type="RuleBase" id="RU361233"/>
    </source>
</evidence>
<gene>
    <name evidence="10" type="ORF">J5N97_002087</name>
</gene>
<keyword evidence="7 8" id="KW-0472">Membrane</keyword>
<evidence type="ECO:0000256" key="4">
    <source>
        <dbReference type="ARBA" id="ARBA00022475"/>
    </source>
</evidence>
<feature type="transmembrane region" description="Helical" evidence="8">
    <location>
        <begin position="110"/>
        <end position="136"/>
    </location>
</feature>
<organism evidence="10 11">
    <name type="scientific">Dioscorea zingiberensis</name>
    <dbReference type="NCBI Taxonomy" id="325984"/>
    <lineage>
        <taxon>Eukaryota</taxon>
        <taxon>Viridiplantae</taxon>
        <taxon>Streptophyta</taxon>
        <taxon>Embryophyta</taxon>
        <taxon>Tracheophyta</taxon>
        <taxon>Spermatophyta</taxon>
        <taxon>Magnoliopsida</taxon>
        <taxon>Liliopsida</taxon>
        <taxon>Dioscoreales</taxon>
        <taxon>Dioscoreaceae</taxon>
        <taxon>Dioscorea</taxon>
    </lineage>
</organism>
<protein>
    <recommendedName>
        <fullName evidence="8">CASP-like protein</fullName>
    </recommendedName>
</protein>
<dbReference type="Pfam" id="PF04535">
    <property type="entry name" value="CASP_dom"/>
    <property type="match status" value="1"/>
</dbReference>
<dbReference type="NCBIfam" id="TIGR01569">
    <property type="entry name" value="A_tha_TIGR01569"/>
    <property type="match status" value="1"/>
</dbReference>
<keyword evidence="11" id="KW-1185">Reference proteome</keyword>
<dbReference type="PANTHER" id="PTHR33573:SF46">
    <property type="entry name" value="CASP-LIKE PROTEIN 2A1"/>
    <property type="match status" value="1"/>
</dbReference>
<dbReference type="AlphaFoldDB" id="A0A9D5HP93"/>
<comment type="subunit">
    <text evidence="3 8">Homodimer and heterodimers.</text>
</comment>
<keyword evidence="4 8" id="KW-1003">Cell membrane</keyword>
<dbReference type="EMBL" id="JAGGNH010000001">
    <property type="protein sequence ID" value="KAJ0983731.1"/>
    <property type="molecule type" value="Genomic_DNA"/>
</dbReference>
<evidence type="ECO:0000256" key="2">
    <source>
        <dbReference type="ARBA" id="ARBA00007651"/>
    </source>
</evidence>